<reference evidence="1" key="2">
    <citation type="journal article" date="2014" name="PLoS Genet.">
        <title>Signature gene expression reveals novel clues to the molecular mechanisms of dimorphic transition in Penicillium marneffei.</title>
        <authorList>
            <person name="Yang E."/>
            <person name="Wang G."/>
            <person name="Cai J."/>
            <person name="Woo P.C."/>
            <person name="Lau S.K."/>
            <person name="Yuen K.-Y."/>
            <person name="Chow W.-N."/>
            <person name="Lin X."/>
        </authorList>
    </citation>
    <scope>NUCLEOTIDE SEQUENCE</scope>
    <source>
        <strain evidence="1">PM1</strain>
    </source>
</reference>
<comment type="caution">
    <text evidence="1">The sequence shown here is derived from an EMBL/GenBank/DDBJ whole genome shotgun (WGS) entry which is preliminary data.</text>
</comment>
<accession>A0A093VGU4</accession>
<evidence type="ECO:0000313" key="1">
    <source>
        <dbReference type="EMBL" id="KFX45916.1"/>
    </source>
</evidence>
<dbReference type="EMBL" id="JPOX01000021">
    <property type="protein sequence ID" value="KFX45916.1"/>
    <property type="molecule type" value="Genomic_DNA"/>
</dbReference>
<gene>
    <name evidence="1" type="ORF">GQ26_0211100</name>
</gene>
<protein>
    <submittedName>
        <fullName evidence="1">Uncharacterized protein</fullName>
    </submittedName>
</protein>
<dbReference type="AlphaFoldDB" id="A0A093VGU4"/>
<proteinExistence type="predicted"/>
<dbReference type="HOGENOM" id="CLU_3417314_0_0_1"/>
<name>A0A093VGU4_TALMA</name>
<reference key="1">
    <citation type="journal article" date="2014" name="PLoS Genet.">
        <title>Signature Gene Expression Reveals Novel Clues to the Molecular Mechanisms of Dimorphic Transition in Penicillium marneffei.</title>
        <authorList>
            <person name="Yang E."/>
            <person name="Wang G."/>
            <person name="Cai J."/>
            <person name="Woo P.C."/>
            <person name="Lau S.K."/>
            <person name="Yuen K.-Y."/>
            <person name="Chow W.-N."/>
            <person name="Lin X."/>
        </authorList>
    </citation>
    <scope>NUCLEOTIDE SEQUENCE [LARGE SCALE GENOMIC DNA]</scope>
    <source>
        <strain>PM1</strain>
    </source>
</reference>
<organism evidence="1">
    <name type="scientific">Talaromyces marneffei PM1</name>
    <dbReference type="NCBI Taxonomy" id="1077442"/>
    <lineage>
        <taxon>Eukaryota</taxon>
        <taxon>Fungi</taxon>
        <taxon>Dikarya</taxon>
        <taxon>Ascomycota</taxon>
        <taxon>Pezizomycotina</taxon>
        <taxon>Eurotiomycetes</taxon>
        <taxon>Eurotiomycetidae</taxon>
        <taxon>Eurotiales</taxon>
        <taxon>Trichocomaceae</taxon>
        <taxon>Talaromyces</taxon>
        <taxon>Talaromyces sect. Talaromyces</taxon>
    </lineage>
</organism>
<sequence length="26" mass="2954">MPTITCFQDMKLVMSIGSESYSSNKR</sequence>